<proteinExistence type="inferred from homology"/>
<feature type="coiled-coil region" evidence="2">
    <location>
        <begin position="200"/>
        <end position="234"/>
    </location>
</feature>
<dbReference type="PANTHER" id="PTHR31088:SF12">
    <property type="entry name" value="MEMBRANE-ASSOCIATED PROTEIN VIPP1, CHLOROPLASTIC"/>
    <property type="match status" value="1"/>
</dbReference>
<evidence type="ECO:0000256" key="1">
    <source>
        <dbReference type="ARBA" id="ARBA00043985"/>
    </source>
</evidence>
<dbReference type="PANTHER" id="PTHR31088">
    <property type="entry name" value="MEMBRANE-ASSOCIATED PROTEIN VIPP1, CHLOROPLASTIC"/>
    <property type="match status" value="1"/>
</dbReference>
<organism evidence="3 4">
    <name type="scientific">Lactuca sativa</name>
    <name type="common">Garden lettuce</name>
    <dbReference type="NCBI Taxonomy" id="4236"/>
    <lineage>
        <taxon>Eukaryota</taxon>
        <taxon>Viridiplantae</taxon>
        <taxon>Streptophyta</taxon>
        <taxon>Embryophyta</taxon>
        <taxon>Tracheophyta</taxon>
        <taxon>Spermatophyta</taxon>
        <taxon>Magnoliopsida</taxon>
        <taxon>eudicotyledons</taxon>
        <taxon>Gunneridae</taxon>
        <taxon>Pentapetalae</taxon>
        <taxon>asterids</taxon>
        <taxon>campanulids</taxon>
        <taxon>Asterales</taxon>
        <taxon>Asteraceae</taxon>
        <taxon>Cichorioideae</taxon>
        <taxon>Cichorieae</taxon>
        <taxon>Lactucinae</taxon>
        <taxon>Lactuca</taxon>
    </lineage>
</organism>
<sequence>MGITACETILSDDALSKIMGFNEVSELNNQIKDNTPTVAPVVGEDVNADSNSKEALRTRVLPRDKHGGPRCFRKPGHGGTHRGAKIVDPFETNAYDHLSTPEVNKVREALKTSSFELHAVVKDPLEKALRIAKSLKLDSAAYHHLHDFGCEELNFRYKRAQLALSNRDEDLAREALKRRKSYAENATSLRTQLDQQKGVVDNLVNNTRILESKIQEAKSKKDTLKARAQSAKTATKVSEMLGNVNTSSALSAFEKMEEKFMTMESQACWNL</sequence>
<evidence type="ECO:0000313" key="3">
    <source>
        <dbReference type="EMBL" id="KAJ0227674.1"/>
    </source>
</evidence>
<comment type="caution">
    <text evidence="3">The sequence shown here is derived from an EMBL/GenBank/DDBJ whole genome shotgun (WGS) entry which is preliminary data.</text>
</comment>
<gene>
    <name evidence="3" type="ORF">LSAT_V11C100040010</name>
</gene>
<reference evidence="3 4" key="1">
    <citation type="journal article" date="2017" name="Nat. Commun.">
        <title>Genome assembly with in vitro proximity ligation data and whole-genome triplication in lettuce.</title>
        <authorList>
            <person name="Reyes-Chin-Wo S."/>
            <person name="Wang Z."/>
            <person name="Yang X."/>
            <person name="Kozik A."/>
            <person name="Arikit S."/>
            <person name="Song C."/>
            <person name="Xia L."/>
            <person name="Froenicke L."/>
            <person name="Lavelle D.O."/>
            <person name="Truco M.J."/>
            <person name="Xia R."/>
            <person name="Zhu S."/>
            <person name="Xu C."/>
            <person name="Xu H."/>
            <person name="Xu X."/>
            <person name="Cox K."/>
            <person name="Korf I."/>
            <person name="Meyers B.C."/>
            <person name="Michelmore R.W."/>
        </authorList>
    </citation>
    <scope>NUCLEOTIDE SEQUENCE [LARGE SCALE GENOMIC DNA]</scope>
    <source>
        <strain evidence="4">cv. Salinas</strain>
        <tissue evidence="3">Seedlings</tissue>
    </source>
</reference>
<keyword evidence="2" id="KW-0175">Coiled coil</keyword>
<dbReference type="Proteomes" id="UP000235145">
    <property type="component" value="Unassembled WGS sequence"/>
</dbReference>
<protein>
    <submittedName>
        <fullName evidence="3">Uncharacterized protein</fullName>
    </submittedName>
</protein>
<evidence type="ECO:0000256" key="2">
    <source>
        <dbReference type="SAM" id="Coils"/>
    </source>
</evidence>
<name>A0A9R1XXM2_LACSA</name>
<accession>A0A9R1XXM2</accession>
<dbReference type="Pfam" id="PF04012">
    <property type="entry name" value="PspA_IM30"/>
    <property type="match status" value="1"/>
</dbReference>
<dbReference type="EMBL" id="NBSK02000001">
    <property type="protein sequence ID" value="KAJ0227674.1"/>
    <property type="molecule type" value="Genomic_DNA"/>
</dbReference>
<dbReference type="AlphaFoldDB" id="A0A9R1XXM2"/>
<comment type="similarity">
    <text evidence="1">Belongs to the PspA/Vipp/IM30 family.</text>
</comment>
<dbReference type="InterPro" id="IPR007157">
    <property type="entry name" value="PspA_VIPP1"/>
</dbReference>
<evidence type="ECO:0000313" key="4">
    <source>
        <dbReference type="Proteomes" id="UP000235145"/>
    </source>
</evidence>
<keyword evidence="4" id="KW-1185">Reference proteome</keyword>